<accession>A0A6A9V2C3</accession>
<sequence length="382" mass="41357">MTPVFSREEQSSRLHRFQRQLQQQSLDVAVVNTPENICWLTGHETSGYYTYQCLVVPAEGEPTLLLRETEVVNGEATTYLDDIRGFADTEDPLQRTADLVRSHGSFSRVGLESRSWFFVPENHSRLVALLGATEVVGVDQLVAQLRLVKSPAEIERLRAAAAITDAGVRAAALAAVPGARERDVAAVAFATMIQQGSEYVGMEPFVASGPRAGNIHASWSDRVIQPGEGVLLEMAASSGRYHAPLMHTVWTGELDPVAAAMAEACRAARDATVALVRPGRTPAEAHARCRATVDSFGLLDTYRKRSGYSVGIAFAPDWGEGHILSLQETEHREFQPGMVVHVVPTLRRAGVGGQGFSATVLVTEDEPEVLTSCDVTEPGSRP</sequence>
<keyword evidence="4" id="KW-1185">Reference proteome</keyword>
<evidence type="ECO:0000259" key="1">
    <source>
        <dbReference type="Pfam" id="PF00557"/>
    </source>
</evidence>
<dbReference type="Proteomes" id="UP000435304">
    <property type="component" value="Unassembled WGS sequence"/>
</dbReference>
<dbReference type="CDD" id="cd01066">
    <property type="entry name" value="APP_MetAP"/>
    <property type="match status" value="1"/>
</dbReference>
<dbReference type="SUPFAM" id="SSF53092">
    <property type="entry name" value="Creatinase/prolidase N-terminal domain"/>
    <property type="match status" value="1"/>
</dbReference>
<dbReference type="InterPro" id="IPR036005">
    <property type="entry name" value="Creatinase/aminopeptidase-like"/>
</dbReference>
<evidence type="ECO:0000313" key="4">
    <source>
        <dbReference type="Proteomes" id="UP000435304"/>
    </source>
</evidence>
<feature type="domain" description="Creatinase N-terminal" evidence="2">
    <location>
        <begin position="13"/>
        <end position="148"/>
    </location>
</feature>
<gene>
    <name evidence="3" type="ORF">GC722_17050</name>
</gene>
<dbReference type="AlphaFoldDB" id="A0A6A9V2C3"/>
<dbReference type="PANTHER" id="PTHR46112">
    <property type="entry name" value="AMINOPEPTIDASE"/>
    <property type="match status" value="1"/>
</dbReference>
<dbReference type="Gene3D" id="3.90.230.10">
    <property type="entry name" value="Creatinase/methionine aminopeptidase superfamily"/>
    <property type="match status" value="1"/>
</dbReference>
<organism evidence="3 4">
    <name type="scientific">Auraticoccus cholistanensis</name>
    <dbReference type="NCBI Taxonomy" id="2656650"/>
    <lineage>
        <taxon>Bacteria</taxon>
        <taxon>Bacillati</taxon>
        <taxon>Actinomycetota</taxon>
        <taxon>Actinomycetes</taxon>
        <taxon>Propionibacteriales</taxon>
        <taxon>Propionibacteriaceae</taxon>
        <taxon>Auraticoccus</taxon>
    </lineage>
</organism>
<proteinExistence type="predicted"/>
<dbReference type="InterPro" id="IPR000994">
    <property type="entry name" value="Pept_M24"/>
</dbReference>
<evidence type="ECO:0000313" key="3">
    <source>
        <dbReference type="EMBL" id="MVA77709.1"/>
    </source>
</evidence>
<name>A0A6A9V2C3_9ACTN</name>
<dbReference type="InterPro" id="IPR050659">
    <property type="entry name" value="Peptidase_M24B"/>
</dbReference>
<dbReference type="PANTHER" id="PTHR46112:SF3">
    <property type="entry name" value="AMINOPEPTIDASE YPDF"/>
    <property type="match status" value="1"/>
</dbReference>
<evidence type="ECO:0000259" key="2">
    <source>
        <dbReference type="Pfam" id="PF01321"/>
    </source>
</evidence>
<comment type="caution">
    <text evidence="3">The sequence shown here is derived from an EMBL/GenBank/DDBJ whole genome shotgun (WGS) entry which is preliminary data.</text>
</comment>
<dbReference type="RefSeq" id="WP_156611931.1">
    <property type="nucleotide sequence ID" value="NZ_WPCU01000010.1"/>
</dbReference>
<protein>
    <submittedName>
        <fullName evidence="3">M24 family metallopeptidase</fullName>
    </submittedName>
</protein>
<dbReference type="InterPro" id="IPR029149">
    <property type="entry name" value="Creatin/AminoP/Spt16_N"/>
</dbReference>
<dbReference type="EMBL" id="WPCU01000010">
    <property type="protein sequence ID" value="MVA77709.1"/>
    <property type="molecule type" value="Genomic_DNA"/>
</dbReference>
<reference evidence="3 4" key="1">
    <citation type="submission" date="2019-12" db="EMBL/GenBank/DDBJ databases">
        <title>Auraticoccus cholistani sp. nov., an actinomycete isolated from soil of Cholistan desert.</title>
        <authorList>
            <person name="Cheema M.T."/>
        </authorList>
    </citation>
    <scope>NUCLEOTIDE SEQUENCE [LARGE SCALE GENOMIC DNA]</scope>
    <source>
        <strain evidence="3 4">F435</strain>
    </source>
</reference>
<feature type="domain" description="Peptidase M24" evidence="1">
    <location>
        <begin position="155"/>
        <end position="364"/>
    </location>
</feature>
<dbReference type="Gene3D" id="3.40.350.10">
    <property type="entry name" value="Creatinase/prolidase N-terminal domain"/>
    <property type="match status" value="1"/>
</dbReference>
<dbReference type="InterPro" id="IPR000587">
    <property type="entry name" value="Creatinase_N"/>
</dbReference>
<dbReference type="SUPFAM" id="SSF55920">
    <property type="entry name" value="Creatinase/aminopeptidase"/>
    <property type="match status" value="1"/>
</dbReference>
<dbReference type="Pfam" id="PF01321">
    <property type="entry name" value="Creatinase_N"/>
    <property type="match status" value="1"/>
</dbReference>
<dbReference type="Pfam" id="PF00557">
    <property type="entry name" value="Peptidase_M24"/>
    <property type="match status" value="1"/>
</dbReference>